<feature type="domain" description="Radical SAM core" evidence="7">
    <location>
        <begin position="1"/>
        <end position="243"/>
    </location>
</feature>
<dbReference type="SFLD" id="SFLDG01086">
    <property type="entry name" value="elongater_protein-like"/>
    <property type="match status" value="1"/>
</dbReference>
<protein>
    <submittedName>
        <fullName evidence="8">Radical SAM protein</fullName>
    </submittedName>
</protein>
<dbReference type="InterPro" id="IPR032432">
    <property type="entry name" value="Radical_SAM_C"/>
</dbReference>
<reference evidence="8 9" key="1">
    <citation type="submission" date="2019-01" db="EMBL/GenBank/DDBJ databases">
        <title>Draft genomes of a novel of Aminipila strains.</title>
        <authorList>
            <person name="Ma S."/>
        </authorList>
    </citation>
    <scope>NUCLEOTIDE SEQUENCE [LARGE SCALE GENOMIC DNA]</scope>
    <source>
        <strain evidence="9">JN-39</strain>
    </source>
</reference>
<evidence type="ECO:0000259" key="7">
    <source>
        <dbReference type="PROSITE" id="PS51918"/>
    </source>
</evidence>
<dbReference type="PANTHER" id="PTHR11135">
    <property type="entry name" value="HISTONE ACETYLTRANSFERASE-RELATED"/>
    <property type="match status" value="1"/>
</dbReference>
<dbReference type="Gene3D" id="3.80.30.20">
    <property type="entry name" value="tm_1862 like domain"/>
    <property type="match status" value="1"/>
</dbReference>
<evidence type="ECO:0000313" key="8">
    <source>
        <dbReference type="EMBL" id="QAT42553.1"/>
    </source>
</evidence>
<dbReference type="InterPro" id="IPR058240">
    <property type="entry name" value="rSAM_sf"/>
</dbReference>
<dbReference type="EMBL" id="CP035281">
    <property type="protein sequence ID" value="QAT42553.1"/>
    <property type="molecule type" value="Genomic_DNA"/>
</dbReference>
<dbReference type="InterPro" id="IPR023404">
    <property type="entry name" value="rSAM_horseshoe"/>
</dbReference>
<dbReference type="AlphaFoldDB" id="A0A410PUF6"/>
<keyword evidence="9" id="KW-1185">Reference proteome</keyword>
<proteinExistence type="predicted"/>
<dbReference type="SFLD" id="SFLDG01082">
    <property type="entry name" value="B12-binding_domain_containing"/>
    <property type="match status" value="1"/>
</dbReference>
<dbReference type="CDD" id="cd01335">
    <property type="entry name" value="Radical_SAM"/>
    <property type="match status" value="1"/>
</dbReference>
<dbReference type="FunFam" id="3.80.30.20:FF:000016">
    <property type="entry name" value="Oxygen-independent coproporphyrinogen III oxidase"/>
    <property type="match status" value="1"/>
</dbReference>
<accession>A0A410PUF6</accession>
<dbReference type="Proteomes" id="UP000287601">
    <property type="component" value="Chromosome"/>
</dbReference>
<keyword evidence="2" id="KW-0004">4Fe-4S</keyword>
<evidence type="ECO:0000256" key="5">
    <source>
        <dbReference type="ARBA" id="ARBA00023004"/>
    </source>
</evidence>
<evidence type="ECO:0000256" key="2">
    <source>
        <dbReference type="ARBA" id="ARBA00022485"/>
    </source>
</evidence>
<dbReference type="KEGG" id="amij:EQM06_04570"/>
<dbReference type="RefSeq" id="WP_128745203.1">
    <property type="nucleotide sequence ID" value="NZ_CP035281.1"/>
</dbReference>
<evidence type="ECO:0000256" key="6">
    <source>
        <dbReference type="ARBA" id="ARBA00023014"/>
    </source>
</evidence>
<dbReference type="SFLD" id="SFLDS00029">
    <property type="entry name" value="Radical_SAM"/>
    <property type="match status" value="1"/>
</dbReference>
<dbReference type="SUPFAM" id="SSF102114">
    <property type="entry name" value="Radical SAM enzymes"/>
    <property type="match status" value="1"/>
</dbReference>
<gene>
    <name evidence="8" type="ORF">EQM06_04570</name>
</gene>
<dbReference type="GO" id="GO:0046872">
    <property type="term" value="F:metal ion binding"/>
    <property type="evidence" value="ECO:0007669"/>
    <property type="project" value="UniProtKB-KW"/>
</dbReference>
<dbReference type="OrthoDB" id="9815044at2"/>
<keyword evidence="4" id="KW-0479">Metal-binding</keyword>
<dbReference type="PANTHER" id="PTHR11135:SF0">
    <property type="entry name" value="ELONGATOR COMPLEX PROTEIN 3"/>
    <property type="match status" value="1"/>
</dbReference>
<dbReference type="GO" id="GO:0002926">
    <property type="term" value="P:tRNA wobble base 5-methoxycarbonylmethyl-2-thiouridinylation"/>
    <property type="evidence" value="ECO:0007669"/>
    <property type="project" value="TreeGrafter"/>
</dbReference>
<dbReference type="Pfam" id="PF16199">
    <property type="entry name" value="Radical_SAM_C"/>
    <property type="match status" value="1"/>
</dbReference>
<dbReference type="PROSITE" id="PS51918">
    <property type="entry name" value="RADICAL_SAM"/>
    <property type="match status" value="1"/>
</dbReference>
<keyword evidence="3" id="KW-0949">S-adenosyl-L-methionine</keyword>
<dbReference type="Pfam" id="PF04055">
    <property type="entry name" value="Radical_SAM"/>
    <property type="match status" value="1"/>
</dbReference>
<comment type="cofactor">
    <cofactor evidence="1">
        <name>[4Fe-4S] cluster</name>
        <dbReference type="ChEBI" id="CHEBI:49883"/>
    </cofactor>
</comment>
<dbReference type="InterPro" id="IPR007197">
    <property type="entry name" value="rSAM"/>
</dbReference>
<evidence type="ECO:0000256" key="1">
    <source>
        <dbReference type="ARBA" id="ARBA00001966"/>
    </source>
</evidence>
<dbReference type="SMART" id="SM00729">
    <property type="entry name" value="Elp3"/>
    <property type="match status" value="1"/>
</dbReference>
<evidence type="ECO:0000256" key="3">
    <source>
        <dbReference type="ARBA" id="ARBA00022691"/>
    </source>
</evidence>
<organism evidence="8 9">
    <name type="scientific">Aminipila luticellarii</name>
    <dbReference type="NCBI Taxonomy" id="2507160"/>
    <lineage>
        <taxon>Bacteria</taxon>
        <taxon>Bacillati</taxon>
        <taxon>Bacillota</taxon>
        <taxon>Clostridia</taxon>
        <taxon>Peptostreptococcales</taxon>
        <taxon>Anaerovoracaceae</taxon>
        <taxon>Aminipila</taxon>
    </lineage>
</organism>
<sequence>MKKHAIIPIFIPHEGCPNDCVFCNQKKITARQKPIHAEDVKHIIDQYLPTLTGRGLETVEIAFFGGSFTGIPIEEQQAYLAVAKQYKDEGRIDKIHLSTRPDYINEEILDNLKAYHTDIIELGVQSFDDSVLQASNRGHNSEIVYKSCELIQAYSFELGIQLMIGLPGDTHEKSVYSAMEAVKIGPSIARLYPTIIIEDTELLRMYERGVYQPLSQKEAVFTTKEMYKILDAAGIQIIRVGLKSTDIINEHGAITGGTYHPAFRQLVESEIAKEILEEKLTSLLCSGAYRAPGSEFPEDPEQKPCFTFQSNSRCFSNMIGNKRSNKEYFAAKYPHIEIRYTENTLLADNHYNVIK</sequence>
<dbReference type="GO" id="GO:0005737">
    <property type="term" value="C:cytoplasm"/>
    <property type="evidence" value="ECO:0007669"/>
    <property type="project" value="TreeGrafter"/>
</dbReference>
<dbReference type="GO" id="GO:0051539">
    <property type="term" value="F:4 iron, 4 sulfur cluster binding"/>
    <property type="evidence" value="ECO:0007669"/>
    <property type="project" value="UniProtKB-KW"/>
</dbReference>
<evidence type="ECO:0000313" key="9">
    <source>
        <dbReference type="Proteomes" id="UP000287601"/>
    </source>
</evidence>
<name>A0A410PUF6_9FIRM</name>
<evidence type="ECO:0000256" key="4">
    <source>
        <dbReference type="ARBA" id="ARBA00022723"/>
    </source>
</evidence>
<dbReference type="GO" id="GO:0003824">
    <property type="term" value="F:catalytic activity"/>
    <property type="evidence" value="ECO:0007669"/>
    <property type="project" value="InterPro"/>
</dbReference>
<dbReference type="InterPro" id="IPR039661">
    <property type="entry name" value="ELP3"/>
</dbReference>
<keyword evidence="5" id="KW-0408">Iron</keyword>
<keyword evidence="6" id="KW-0411">Iron-sulfur</keyword>
<dbReference type="InterPro" id="IPR006638">
    <property type="entry name" value="Elp3/MiaA/NifB-like_rSAM"/>
</dbReference>